<protein>
    <recommendedName>
        <fullName evidence="1">SnoaL-like domain-containing protein</fullName>
    </recommendedName>
</protein>
<evidence type="ECO:0000313" key="2">
    <source>
        <dbReference type="EMBL" id="OPB00912.1"/>
    </source>
</evidence>
<sequence>MNLKSEQRLQRLEDESAIGGLMQGWLYRDMNDWTQLRGLFHEDGTLSLSWFEGLFTDFVDASIKMGRSHFVSRHAIGAPLIQWNGCRALALTPMSIIGEDDAHDLGFITHGRFVDCVEQRGGEWRIARRDVVYDMSFFTFPAGPVDIDRNRLQHHPREYAALAYVLDQCGFAVQRRYATRGSEEEERIQQEAITWLGSVSGELR</sequence>
<dbReference type="Proteomes" id="UP000190965">
    <property type="component" value="Unassembled WGS sequence"/>
</dbReference>
<dbReference type="InterPro" id="IPR037401">
    <property type="entry name" value="SnoaL-like"/>
</dbReference>
<dbReference type="InterPro" id="IPR032710">
    <property type="entry name" value="NTF2-like_dom_sf"/>
</dbReference>
<dbReference type="OrthoDB" id="581683at2"/>
<proteinExistence type="predicted"/>
<dbReference type="AlphaFoldDB" id="A0A1T2Z8E7"/>
<dbReference type="Pfam" id="PF13577">
    <property type="entry name" value="SnoaL_4"/>
    <property type="match status" value="1"/>
</dbReference>
<dbReference type="RefSeq" id="WP_078738042.1">
    <property type="nucleotide sequence ID" value="NZ_MSDF01000001.1"/>
</dbReference>
<accession>A0A1T2Z8E7</accession>
<feature type="domain" description="SnoaL-like" evidence="1">
    <location>
        <begin position="10"/>
        <end position="130"/>
    </location>
</feature>
<organism evidence="2 3">
    <name type="scientific">Pseudomonas fluorescens</name>
    <dbReference type="NCBI Taxonomy" id="294"/>
    <lineage>
        <taxon>Bacteria</taxon>
        <taxon>Pseudomonadati</taxon>
        <taxon>Pseudomonadota</taxon>
        <taxon>Gammaproteobacteria</taxon>
        <taxon>Pseudomonadales</taxon>
        <taxon>Pseudomonadaceae</taxon>
        <taxon>Pseudomonas</taxon>
    </lineage>
</organism>
<dbReference type="Gene3D" id="3.10.450.50">
    <property type="match status" value="1"/>
</dbReference>
<evidence type="ECO:0000313" key="3">
    <source>
        <dbReference type="Proteomes" id="UP000190965"/>
    </source>
</evidence>
<dbReference type="EMBL" id="MSDF01000001">
    <property type="protein sequence ID" value="OPB00912.1"/>
    <property type="molecule type" value="Genomic_DNA"/>
</dbReference>
<gene>
    <name evidence="2" type="ORF">BFW87_00420</name>
</gene>
<name>A0A1T2Z8E7_PSEFL</name>
<reference evidence="2 3" key="1">
    <citation type="submission" date="2016-12" db="EMBL/GenBank/DDBJ databases">
        <title>Draft genome sequences of seven strains of Pseudomonas fluorescens that produce 4-formylaminooxyvinylglycine.</title>
        <authorList>
            <person name="Okrent R.A."/>
            <person name="Manning V.A."/>
            <person name="Trippe K.M."/>
        </authorList>
    </citation>
    <scope>NUCLEOTIDE SEQUENCE [LARGE SCALE GENOMIC DNA]</scope>
    <source>
        <strain evidence="2 3">P5A</strain>
    </source>
</reference>
<evidence type="ECO:0000259" key="1">
    <source>
        <dbReference type="Pfam" id="PF13577"/>
    </source>
</evidence>
<dbReference type="SUPFAM" id="SSF54427">
    <property type="entry name" value="NTF2-like"/>
    <property type="match status" value="1"/>
</dbReference>
<comment type="caution">
    <text evidence="2">The sequence shown here is derived from an EMBL/GenBank/DDBJ whole genome shotgun (WGS) entry which is preliminary data.</text>
</comment>